<evidence type="ECO:0000256" key="1">
    <source>
        <dbReference type="SAM" id="Phobius"/>
    </source>
</evidence>
<dbReference type="NCBIfam" id="NF008676">
    <property type="entry name" value="PRK11689.1"/>
    <property type="match status" value="1"/>
</dbReference>
<dbReference type="InterPro" id="IPR037185">
    <property type="entry name" value="EmrE-like"/>
</dbReference>
<evidence type="ECO:0000313" key="3">
    <source>
        <dbReference type="EMBL" id="AJA44988.1"/>
    </source>
</evidence>
<gene>
    <name evidence="3" type="ORF">FPB0191_01164</name>
</gene>
<dbReference type="RefSeq" id="WP_039104599.1">
    <property type="nucleotide sequence ID" value="NZ_CP009056.1"/>
</dbReference>
<evidence type="ECO:0000259" key="2">
    <source>
        <dbReference type="Pfam" id="PF00892"/>
    </source>
</evidence>
<feature type="transmembrane region" description="Helical" evidence="1">
    <location>
        <begin position="121"/>
        <end position="138"/>
    </location>
</feature>
<dbReference type="SUPFAM" id="SSF103481">
    <property type="entry name" value="Multidrug resistance efflux transporter EmrE"/>
    <property type="match status" value="2"/>
</dbReference>
<dbReference type="AlphaFoldDB" id="A0A0A7S0L0"/>
<dbReference type="InterPro" id="IPR000620">
    <property type="entry name" value="EamA_dom"/>
</dbReference>
<sequence length="304" mass="33267">MTNKNRATLIGFSAILLWSSLVGTIRIVCENLGAYGGVAVIYSAASVILLLIFGLKTIRHIPKRYLFWGGLLFASYELCFSLSIGFANNGRQAVEVSMLNYLWPTLTILFAIAFNNQKANFLIIPGAILPVIGISWVLGGDQGLNPMMMLANIQDNPLSYALAFIGSLIWASYCMVTVKLADGKNGVALFLIFTAIIMWVQYAFSSEPALSINSFSLILYSFLAAFAIGVGYAAWNYGVFYGNVTILAGASYFIPIISAFLSSILLNLTLTYSFWQGTGLVCFGAMLCWLATRNKKSHLKEIKQ</sequence>
<feature type="domain" description="EamA" evidence="2">
    <location>
        <begin position="160"/>
        <end position="287"/>
    </location>
</feature>
<name>A0A0A7S0L0_FRIPE</name>
<dbReference type="GO" id="GO:0016020">
    <property type="term" value="C:membrane"/>
    <property type="evidence" value="ECO:0007669"/>
    <property type="project" value="InterPro"/>
</dbReference>
<dbReference type="Proteomes" id="UP000030901">
    <property type="component" value="Chromosome"/>
</dbReference>
<dbReference type="Pfam" id="PF00892">
    <property type="entry name" value="EamA"/>
    <property type="match status" value="1"/>
</dbReference>
<protein>
    <submittedName>
        <fullName evidence="3">EamA-like transporter family</fullName>
    </submittedName>
</protein>
<accession>A0A0A7S0L0</accession>
<dbReference type="OrthoDB" id="7065924at2"/>
<feature type="transmembrane region" description="Helical" evidence="1">
    <location>
        <begin position="33"/>
        <end position="53"/>
    </location>
</feature>
<keyword evidence="1" id="KW-1133">Transmembrane helix</keyword>
<feature type="transmembrane region" description="Helical" evidence="1">
    <location>
        <begin position="65"/>
        <end position="86"/>
    </location>
</feature>
<evidence type="ECO:0000313" key="4">
    <source>
        <dbReference type="Proteomes" id="UP000030901"/>
    </source>
</evidence>
<feature type="transmembrane region" description="Helical" evidence="1">
    <location>
        <begin position="158"/>
        <end position="176"/>
    </location>
</feature>
<proteinExistence type="predicted"/>
<dbReference type="EMBL" id="CP009056">
    <property type="protein sequence ID" value="AJA44988.1"/>
    <property type="molecule type" value="Genomic_DNA"/>
</dbReference>
<keyword evidence="4" id="KW-1185">Reference proteome</keyword>
<feature type="transmembrane region" description="Helical" evidence="1">
    <location>
        <begin position="244"/>
        <end position="266"/>
    </location>
</feature>
<feature type="transmembrane region" description="Helical" evidence="1">
    <location>
        <begin position="188"/>
        <end position="205"/>
    </location>
</feature>
<organism evidence="3 4">
    <name type="scientific">Frischella perrara</name>
    <dbReference type="NCBI Taxonomy" id="1267021"/>
    <lineage>
        <taxon>Bacteria</taxon>
        <taxon>Pseudomonadati</taxon>
        <taxon>Pseudomonadota</taxon>
        <taxon>Gammaproteobacteria</taxon>
        <taxon>Orbales</taxon>
        <taxon>Orbaceae</taxon>
        <taxon>Frischella</taxon>
    </lineage>
</organism>
<reference evidence="3 4" key="1">
    <citation type="journal article" date="2014" name="Appl. Environ. Microbiol.">
        <title>Gut symbionts from distinct hosts exhibit genotoxic activity via divergent colibactin biosynthetic pathways.</title>
        <authorList>
            <person name="Engel P."/>
            <person name="Vizcaino M.I."/>
            <person name="Crawford J.M."/>
        </authorList>
    </citation>
    <scope>NUCLEOTIDE SEQUENCE [LARGE SCALE GENOMIC DNA]</scope>
    <source>
        <strain evidence="3 4">PEB0191</strain>
    </source>
</reference>
<feature type="transmembrane region" description="Helical" evidence="1">
    <location>
        <begin position="272"/>
        <end position="292"/>
    </location>
</feature>
<dbReference type="STRING" id="1267021.FPB0191_01164"/>
<dbReference type="HOGENOM" id="CLU_058959_1_1_6"/>
<keyword evidence="1" id="KW-0812">Transmembrane</keyword>
<keyword evidence="1" id="KW-0472">Membrane</keyword>
<feature type="transmembrane region" description="Helical" evidence="1">
    <location>
        <begin position="98"/>
        <end position="114"/>
    </location>
</feature>
<dbReference type="KEGG" id="fpp:FPB0191_01164"/>
<feature type="transmembrane region" description="Helical" evidence="1">
    <location>
        <begin position="217"/>
        <end position="237"/>
    </location>
</feature>